<dbReference type="AlphaFoldDB" id="A0A197JDF4"/>
<evidence type="ECO:0000256" key="1">
    <source>
        <dbReference type="SAM" id="Phobius"/>
    </source>
</evidence>
<name>A0A197JDF4_9FUNG</name>
<dbReference type="EMBL" id="KV442128">
    <property type="protein sequence ID" value="OAQ23145.1"/>
    <property type="molecule type" value="Genomic_DNA"/>
</dbReference>
<dbReference type="Proteomes" id="UP000078512">
    <property type="component" value="Unassembled WGS sequence"/>
</dbReference>
<organism evidence="2 3">
    <name type="scientific">Linnemannia elongata AG-77</name>
    <dbReference type="NCBI Taxonomy" id="1314771"/>
    <lineage>
        <taxon>Eukaryota</taxon>
        <taxon>Fungi</taxon>
        <taxon>Fungi incertae sedis</taxon>
        <taxon>Mucoromycota</taxon>
        <taxon>Mortierellomycotina</taxon>
        <taxon>Mortierellomycetes</taxon>
        <taxon>Mortierellales</taxon>
        <taxon>Mortierellaceae</taxon>
        <taxon>Linnemannia</taxon>
    </lineage>
</organism>
<gene>
    <name evidence="2" type="ORF">K457DRAFT_242018</name>
</gene>
<evidence type="ECO:0000313" key="2">
    <source>
        <dbReference type="EMBL" id="OAQ23145.1"/>
    </source>
</evidence>
<proteinExistence type="predicted"/>
<sequence>MRFRRVGSGGGNVIVGLVISPMGVLVEMVGVVRRGIMVMDRRTTGFGAYWYRRAVVGSAAKLQPPVAPIAVCNPSFPPSPTPLPFLSFPIFISA</sequence>
<feature type="transmembrane region" description="Helical" evidence="1">
    <location>
        <begin position="12"/>
        <end position="32"/>
    </location>
</feature>
<accession>A0A197JDF4</accession>
<keyword evidence="1" id="KW-0812">Transmembrane</keyword>
<protein>
    <submittedName>
        <fullName evidence="2">Uncharacterized protein</fullName>
    </submittedName>
</protein>
<keyword evidence="3" id="KW-1185">Reference proteome</keyword>
<keyword evidence="1" id="KW-1133">Transmembrane helix</keyword>
<reference evidence="2 3" key="1">
    <citation type="submission" date="2016-05" db="EMBL/GenBank/DDBJ databases">
        <title>Genome sequencing reveals origins of a unique bacterial endosymbiosis in the earliest lineages of terrestrial Fungi.</title>
        <authorList>
            <consortium name="DOE Joint Genome Institute"/>
            <person name="Uehling J."/>
            <person name="Gryganskyi A."/>
            <person name="Hameed K."/>
            <person name="Tschaplinski T."/>
            <person name="Misztal P."/>
            <person name="Wu S."/>
            <person name="Desiro A."/>
            <person name="Vande Pol N."/>
            <person name="Du Z.-Y."/>
            <person name="Zienkiewicz A."/>
            <person name="Zienkiewicz K."/>
            <person name="Morin E."/>
            <person name="Tisserant E."/>
            <person name="Splivallo R."/>
            <person name="Hainaut M."/>
            <person name="Henrissat B."/>
            <person name="Ohm R."/>
            <person name="Kuo A."/>
            <person name="Yan J."/>
            <person name="Lipzen A."/>
            <person name="Nolan M."/>
            <person name="Labutti K."/>
            <person name="Barry K."/>
            <person name="Goldstein A."/>
            <person name="Labbe J."/>
            <person name="Schadt C."/>
            <person name="Tuskan G."/>
            <person name="Grigoriev I."/>
            <person name="Martin F."/>
            <person name="Vilgalys R."/>
            <person name="Bonito G."/>
        </authorList>
    </citation>
    <scope>NUCLEOTIDE SEQUENCE [LARGE SCALE GENOMIC DNA]</scope>
    <source>
        <strain evidence="2 3">AG-77</strain>
    </source>
</reference>
<evidence type="ECO:0000313" key="3">
    <source>
        <dbReference type="Proteomes" id="UP000078512"/>
    </source>
</evidence>
<keyword evidence="1" id="KW-0472">Membrane</keyword>